<organism evidence="2 3">
    <name type="scientific">Apodospora peruviana</name>
    <dbReference type="NCBI Taxonomy" id="516989"/>
    <lineage>
        <taxon>Eukaryota</taxon>
        <taxon>Fungi</taxon>
        <taxon>Dikarya</taxon>
        <taxon>Ascomycota</taxon>
        <taxon>Pezizomycotina</taxon>
        <taxon>Sordariomycetes</taxon>
        <taxon>Sordariomycetidae</taxon>
        <taxon>Sordariales</taxon>
        <taxon>Lasiosphaeriaceae</taxon>
        <taxon>Apodospora</taxon>
    </lineage>
</organism>
<sequence>MVHITSFAIMAAALASQALAVTVCEPNKFYCGYTLLSGSDYNTWKPRIDAALSRSNQPVDGDHEYQSLFTCITPTTLNWDDYCLAHPLLRCQPLTNAGCFGTNDCCAPS</sequence>
<reference evidence="2" key="1">
    <citation type="journal article" date="2023" name="Mol. Phylogenet. Evol.">
        <title>Genome-scale phylogeny and comparative genomics of the fungal order Sordariales.</title>
        <authorList>
            <person name="Hensen N."/>
            <person name="Bonometti L."/>
            <person name="Westerberg I."/>
            <person name="Brannstrom I.O."/>
            <person name="Guillou S."/>
            <person name="Cros-Aarteil S."/>
            <person name="Calhoun S."/>
            <person name="Haridas S."/>
            <person name="Kuo A."/>
            <person name="Mondo S."/>
            <person name="Pangilinan J."/>
            <person name="Riley R."/>
            <person name="LaButti K."/>
            <person name="Andreopoulos B."/>
            <person name="Lipzen A."/>
            <person name="Chen C."/>
            <person name="Yan M."/>
            <person name="Daum C."/>
            <person name="Ng V."/>
            <person name="Clum A."/>
            <person name="Steindorff A."/>
            <person name="Ohm R.A."/>
            <person name="Martin F."/>
            <person name="Silar P."/>
            <person name="Natvig D.O."/>
            <person name="Lalanne C."/>
            <person name="Gautier V."/>
            <person name="Ament-Velasquez S.L."/>
            <person name="Kruys A."/>
            <person name="Hutchinson M.I."/>
            <person name="Powell A.J."/>
            <person name="Barry K."/>
            <person name="Miller A.N."/>
            <person name="Grigoriev I.V."/>
            <person name="Debuchy R."/>
            <person name="Gladieux P."/>
            <person name="Hiltunen Thoren M."/>
            <person name="Johannesson H."/>
        </authorList>
    </citation>
    <scope>NUCLEOTIDE SEQUENCE</scope>
    <source>
        <strain evidence="2">CBS 118394</strain>
    </source>
</reference>
<comment type="caution">
    <text evidence="2">The sequence shown here is derived from an EMBL/GenBank/DDBJ whole genome shotgun (WGS) entry which is preliminary data.</text>
</comment>
<protein>
    <submittedName>
        <fullName evidence="2">Uncharacterized protein</fullName>
    </submittedName>
</protein>
<dbReference type="EMBL" id="JAUEDM010000001">
    <property type="protein sequence ID" value="KAK3329972.1"/>
    <property type="molecule type" value="Genomic_DNA"/>
</dbReference>
<reference evidence="2" key="2">
    <citation type="submission" date="2023-06" db="EMBL/GenBank/DDBJ databases">
        <authorList>
            <consortium name="Lawrence Berkeley National Laboratory"/>
            <person name="Haridas S."/>
            <person name="Hensen N."/>
            <person name="Bonometti L."/>
            <person name="Westerberg I."/>
            <person name="Brannstrom I.O."/>
            <person name="Guillou S."/>
            <person name="Cros-Aarteil S."/>
            <person name="Calhoun S."/>
            <person name="Kuo A."/>
            <person name="Mondo S."/>
            <person name="Pangilinan J."/>
            <person name="Riley R."/>
            <person name="Labutti K."/>
            <person name="Andreopoulos B."/>
            <person name="Lipzen A."/>
            <person name="Chen C."/>
            <person name="Yanf M."/>
            <person name="Daum C."/>
            <person name="Ng V."/>
            <person name="Clum A."/>
            <person name="Steindorff A."/>
            <person name="Ohm R."/>
            <person name="Martin F."/>
            <person name="Silar P."/>
            <person name="Natvig D."/>
            <person name="Lalanne C."/>
            <person name="Gautier V."/>
            <person name="Ament-Velasquez S.L."/>
            <person name="Kruys A."/>
            <person name="Hutchinson M.I."/>
            <person name="Powell A.J."/>
            <person name="Barry K."/>
            <person name="Miller A.N."/>
            <person name="Grigoriev I.V."/>
            <person name="Debuchy R."/>
            <person name="Gladieux P."/>
            <person name="Thoren M.H."/>
            <person name="Johannesson H."/>
        </authorList>
    </citation>
    <scope>NUCLEOTIDE SEQUENCE</scope>
    <source>
        <strain evidence="2">CBS 118394</strain>
    </source>
</reference>
<evidence type="ECO:0000313" key="3">
    <source>
        <dbReference type="Proteomes" id="UP001283341"/>
    </source>
</evidence>
<feature type="signal peptide" evidence="1">
    <location>
        <begin position="1"/>
        <end position="20"/>
    </location>
</feature>
<feature type="chain" id="PRO_5042223791" evidence="1">
    <location>
        <begin position="21"/>
        <end position="109"/>
    </location>
</feature>
<dbReference type="AlphaFoldDB" id="A0AAE0MEY5"/>
<dbReference type="Proteomes" id="UP001283341">
    <property type="component" value="Unassembled WGS sequence"/>
</dbReference>
<evidence type="ECO:0000313" key="2">
    <source>
        <dbReference type="EMBL" id="KAK3329972.1"/>
    </source>
</evidence>
<proteinExistence type="predicted"/>
<keyword evidence="3" id="KW-1185">Reference proteome</keyword>
<name>A0AAE0MEY5_9PEZI</name>
<keyword evidence="1" id="KW-0732">Signal</keyword>
<evidence type="ECO:0000256" key="1">
    <source>
        <dbReference type="SAM" id="SignalP"/>
    </source>
</evidence>
<gene>
    <name evidence="2" type="ORF">B0H66DRAFT_597526</name>
</gene>
<accession>A0AAE0MEY5</accession>